<dbReference type="AlphaFoldDB" id="A0A2J6PDX5"/>
<dbReference type="SUPFAM" id="SSF81383">
    <property type="entry name" value="F-box domain"/>
    <property type="match status" value="1"/>
</dbReference>
<dbReference type="InterPro" id="IPR036047">
    <property type="entry name" value="F-box-like_dom_sf"/>
</dbReference>
<sequence length="350" mass="40820">MDFFKNVFSWVGLLAPSPLRPNALEFSTLSKLPMEIIFQISRLLPPDSAACFSICCRPVYFALGTQYLEDLRPMEGSTGLYRELLLKLLERDLPEHIIYGFCKKLHAMNKPRRYLHSNSDYFNHLKCWKVDYESMTYLYIHEEFSSSVFEMTMKRYGEGSEYSNLLDLLAAAKLIDGSLVVQEQKLFMIPATQPIPFPWDASFVICRHISFWTIKDLNRYLREIRVSDWKTQKDYLNGERVVRCRYCRLEYQIDFKQFGRRGNAMYVTKWLHLGQGPLEYCTPVGTTCTTLMVCLGGRSSLTLGPDAVINSKDRKELFKKSLPRWPDKYSLQAIKIGNILLLMVQRWSVQ</sequence>
<name>A0A2J6PDX5_9HELO</name>
<protein>
    <recommendedName>
        <fullName evidence="3">F-box domain-containing protein</fullName>
    </recommendedName>
</protein>
<evidence type="ECO:0000313" key="1">
    <source>
        <dbReference type="EMBL" id="PMD12096.1"/>
    </source>
</evidence>
<dbReference type="OrthoDB" id="3766406at2759"/>
<dbReference type="Proteomes" id="UP000235672">
    <property type="component" value="Unassembled WGS sequence"/>
</dbReference>
<keyword evidence="2" id="KW-1185">Reference proteome</keyword>
<proteinExistence type="predicted"/>
<evidence type="ECO:0000313" key="2">
    <source>
        <dbReference type="Proteomes" id="UP000235672"/>
    </source>
</evidence>
<dbReference type="EMBL" id="KZ613567">
    <property type="protein sequence ID" value="PMD12096.1"/>
    <property type="molecule type" value="Genomic_DNA"/>
</dbReference>
<organism evidence="1 2">
    <name type="scientific">Hyaloscypha hepaticicola</name>
    <dbReference type="NCBI Taxonomy" id="2082293"/>
    <lineage>
        <taxon>Eukaryota</taxon>
        <taxon>Fungi</taxon>
        <taxon>Dikarya</taxon>
        <taxon>Ascomycota</taxon>
        <taxon>Pezizomycotina</taxon>
        <taxon>Leotiomycetes</taxon>
        <taxon>Helotiales</taxon>
        <taxon>Hyaloscyphaceae</taxon>
        <taxon>Hyaloscypha</taxon>
    </lineage>
</organism>
<gene>
    <name evidence="1" type="ORF">NA56DRAFT_713539</name>
</gene>
<reference evidence="1 2" key="1">
    <citation type="submission" date="2016-05" db="EMBL/GenBank/DDBJ databases">
        <title>A degradative enzymes factory behind the ericoid mycorrhizal symbiosis.</title>
        <authorList>
            <consortium name="DOE Joint Genome Institute"/>
            <person name="Martino E."/>
            <person name="Morin E."/>
            <person name="Grelet G."/>
            <person name="Kuo A."/>
            <person name="Kohler A."/>
            <person name="Daghino S."/>
            <person name="Barry K."/>
            <person name="Choi C."/>
            <person name="Cichocki N."/>
            <person name="Clum A."/>
            <person name="Copeland A."/>
            <person name="Hainaut M."/>
            <person name="Haridas S."/>
            <person name="Labutti K."/>
            <person name="Lindquist E."/>
            <person name="Lipzen A."/>
            <person name="Khouja H.-R."/>
            <person name="Murat C."/>
            <person name="Ohm R."/>
            <person name="Olson A."/>
            <person name="Spatafora J."/>
            <person name="Veneault-Fourrey C."/>
            <person name="Henrissat B."/>
            <person name="Grigoriev I."/>
            <person name="Martin F."/>
            <person name="Perotto S."/>
        </authorList>
    </citation>
    <scope>NUCLEOTIDE SEQUENCE [LARGE SCALE GENOMIC DNA]</scope>
    <source>
        <strain evidence="1 2">UAMH 7357</strain>
    </source>
</reference>
<accession>A0A2J6PDX5</accession>
<evidence type="ECO:0008006" key="3">
    <source>
        <dbReference type="Google" id="ProtNLM"/>
    </source>
</evidence>